<dbReference type="Gene3D" id="3.40.50.300">
    <property type="entry name" value="P-loop containing nucleotide triphosphate hydrolases"/>
    <property type="match status" value="1"/>
</dbReference>
<evidence type="ECO:0000259" key="2">
    <source>
        <dbReference type="PROSITE" id="PS50837"/>
    </source>
</evidence>
<evidence type="ECO:0000313" key="4">
    <source>
        <dbReference type="Proteomes" id="UP001291653"/>
    </source>
</evidence>
<dbReference type="EMBL" id="BSBI01000012">
    <property type="protein sequence ID" value="GLF97920.1"/>
    <property type="molecule type" value="Genomic_DNA"/>
</dbReference>
<evidence type="ECO:0000256" key="1">
    <source>
        <dbReference type="SAM" id="MobiDB-lite"/>
    </source>
</evidence>
<feature type="region of interest" description="Disordered" evidence="1">
    <location>
        <begin position="602"/>
        <end position="662"/>
    </location>
</feature>
<reference evidence="3 4" key="1">
    <citation type="submission" date="2022-10" db="EMBL/GenBank/DDBJ databases">
        <title>Draft genome sequence of Streptomyces sp. YSPA8.</title>
        <authorList>
            <person name="Moriuchi R."/>
            <person name="Dohra H."/>
            <person name="Yamamura H."/>
            <person name="Kodani S."/>
        </authorList>
    </citation>
    <scope>NUCLEOTIDE SEQUENCE [LARGE SCALE GENOMIC DNA]</scope>
    <source>
        <strain evidence="3 4">YSPA8</strain>
    </source>
</reference>
<protein>
    <submittedName>
        <fullName evidence="3">NACHT domain-containing protein</fullName>
    </submittedName>
</protein>
<evidence type="ECO:0000313" key="3">
    <source>
        <dbReference type="EMBL" id="GLF97920.1"/>
    </source>
</evidence>
<gene>
    <name evidence="3" type="ORF">SYYSPA8_26505</name>
</gene>
<feature type="compositionally biased region" description="Basic and acidic residues" evidence="1">
    <location>
        <begin position="128"/>
        <end position="147"/>
    </location>
</feature>
<dbReference type="PROSITE" id="PS50837">
    <property type="entry name" value="NACHT"/>
    <property type="match status" value="1"/>
</dbReference>
<dbReference type="InterPro" id="IPR007111">
    <property type="entry name" value="NACHT_NTPase"/>
</dbReference>
<keyword evidence="4" id="KW-1185">Reference proteome</keyword>
<sequence length="793" mass="86251">MDGGGTARAQLAELLRSLRPGSRQATAPRRAAELAAYESGERIPGPDAIRLYAYLPGADRDHLFELWERAVAEERLQEQQQEQERERDQDFARRYAAECAASHPLTGPDGPPAGYVHVGLRAIPDPSGHPEEPPKETAEEPAEELHERHRRVLLRGAPGSGKTTTLRHVLHRELARPGGRLPFLLPVRALLAGPRPPGAEDLLSACGSALAGEAPPGWTERILRAGGALLLVDGLDDAGETRREDLRPWLRSLLALHPGNRALLTARSSARHLDWPAEEGFAAYRLAPLDREGVRAFTEQWHRTGGPPGQRARRALDTVLETAPGIRRLASTPLLAAAFCTLSVNGEWVPPLHHTAFLRAALTRLATGEPDTHDPGEPLGSRETVDLAQSLAVWLQRNALTEATREQAVRQFERALPPSALLDVNAEFRLYRLLDRGDLLVEDAPDRITFADPELQAYLAARELVESDALAEVVRHAHEDRWRQVAVYAAGHARQWEATTLVGDLLDRADAESGGGPRAARLRLLAVRAHWEAAVRQPVRDRVTEAQARFIPPRSAEEGAALTAAGPWILELLPDPAGLDPADPTTALLRLAVGTIGGERAERYVRDIPDRPAPPPPDTARPRPLPDRPVASPLLVTSRPYEESGPESDGPRTVTLGGGEHARDLAPLAPTVRRAVCRGPVDLALLRALPLLHSVTVENHPGLDRLDDLTGLPRLRSLALFGCPRLDDLTALNGTGVMFLEISPAPRLSVLADLAPMPRLRALFLPTADVRYLELLEPRLPGVTLLPGTALSA</sequence>
<feature type="region of interest" description="Disordered" evidence="1">
    <location>
        <begin position="100"/>
        <end position="147"/>
    </location>
</feature>
<feature type="domain" description="NACHT" evidence="2">
    <location>
        <begin position="150"/>
        <end position="342"/>
    </location>
</feature>
<comment type="caution">
    <text evidence="3">The sequence shown here is derived from an EMBL/GenBank/DDBJ whole genome shotgun (WGS) entry which is preliminary data.</text>
</comment>
<dbReference type="RefSeq" id="WP_323449901.1">
    <property type="nucleotide sequence ID" value="NZ_BSBI01000012.1"/>
</dbReference>
<accession>A0ABQ5P5Q4</accession>
<dbReference type="SUPFAM" id="SSF52540">
    <property type="entry name" value="P-loop containing nucleoside triphosphate hydrolases"/>
    <property type="match status" value="1"/>
</dbReference>
<dbReference type="InterPro" id="IPR027417">
    <property type="entry name" value="P-loop_NTPase"/>
</dbReference>
<name>A0ABQ5P5Q4_9ACTN</name>
<dbReference type="Pfam" id="PF05729">
    <property type="entry name" value="NACHT"/>
    <property type="match status" value="1"/>
</dbReference>
<dbReference type="Proteomes" id="UP001291653">
    <property type="component" value="Unassembled WGS sequence"/>
</dbReference>
<organism evidence="3 4">
    <name type="scientific">Streptomyces yaizuensis</name>
    <dbReference type="NCBI Taxonomy" id="2989713"/>
    <lineage>
        <taxon>Bacteria</taxon>
        <taxon>Bacillati</taxon>
        <taxon>Actinomycetota</taxon>
        <taxon>Actinomycetes</taxon>
        <taxon>Kitasatosporales</taxon>
        <taxon>Streptomycetaceae</taxon>
        <taxon>Streptomyces</taxon>
    </lineage>
</organism>
<proteinExistence type="predicted"/>